<dbReference type="Gene3D" id="3.90.70.10">
    <property type="entry name" value="Cysteine proteinases"/>
    <property type="match status" value="1"/>
</dbReference>
<feature type="region of interest" description="Disordered" evidence="7">
    <location>
        <begin position="304"/>
        <end position="353"/>
    </location>
</feature>
<comment type="similarity">
    <text evidence="1">Belongs to the peptidase C2 family.</text>
</comment>
<keyword evidence="2" id="KW-0645">Protease</keyword>
<evidence type="ECO:0000256" key="7">
    <source>
        <dbReference type="SAM" id="MobiDB-lite"/>
    </source>
</evidence>
<reference evidence="9 10" key="1">
    <citation type="journal article" date="2018" name="Evol. Lett.">
        <title>Horizontal gene cluster transfer increased hallucinogenic mushroom diversity.</title>
        <authorList>
            <person name="Reynolds H.T."/>
            <person name="Vijayakumar V."/>
            <person name="Gluck-Thaler E."/>
            <person name="Korotkin H.B."/>
            <person name="Matheny P.B."/>
            <person name="Slot J.C."/>
        </authorList>
    </citation>
    <scope>NUCLEOTIDE SEQUENCE [LARGE SCALE GENOMIC DNA]</scope>
    <source>
        <strain evidence="9 10">2631</strain>
    </source>
</reference>
<dbReference type="InterPro" id="IPR036213">
    <property type="entry name" value="Calpain_III_sf"/>
</dbReference>
<comment type="caution">
    <text evidence="6">Lacks conserved residue(s) required for the propagation of feature annotation.</text>
</comment>
<dbReference type="InterPro" id="IPR038765">
    <property type="entry name" value="Papain-like_cys_pep_sf"/>
</dbReference>
<dbReference type="EMBL" id="NHYD01003085">
    <property type="protein sequence ID" value="PPQ82897.1"/>
    <property type="molecule type" value="Genomic_DNA"/>
</dbReference>
<name>A0A409WWM7_PSICY</name>
<feature type="active site" evidence="5">
    <location>
        <position position="74"/>
    </location>
</feature>
<dbReference type="GO" id="GO:0006508">
    <property type="term" value="P:proteolysis"/>
    <property type="evidence" value="ECO:0007669"/>
    <property type="project" value="UniProtKB-KW"/>
</dbReference>
<evidence type="ECO:0000256" key="2">
    <source>
        <dbReference type="ARBA" id="ARBA00022670"/>
    </source>
</evidence>
<dbReference type="InterPro" id="IPR001300">
    <property type="entry name" value="Peptidase_C2_calpain_cat"/>
</dbReference>
<dbReference type="PANTHER" id="PTHR10183">
    <property type="entry name" value="CALPAIN"/>
    <property type="match status" value="1"/>
</dbReference>
<dbReference type="Proteomes" id="UP000283269">
    <property type="component" value="Unassembled WGS sequence"/>
</dbReference>
<dbReference type="SUPFAM" id="SSF54001">
    <property type="entry name" value="Cysteine proteinases"/>
    <property type="match status" value="1"/>
</dbReference>
<feature type="non-terminal residue" evidence="9">
    <location>
        <position position="1"/>
    </location>
</feature>
<dbReference type="Pfam" id="PF00648">
    <property type="entry name" value="Peptidase_C2"/>
    <property type="match status" value="1"/>
</dbReference>
<dbReference type="GO" id="GO:0004198">
    <property type="term" value="F:calcium-dependent cysteine-type endopeptidase activity"/>
    <property type="evidence" value="ECO:0007669"/>
    <property type="project" value="InterPro"/>
</dbReference>
<keyword evidence="4" id="KW-0788">Thiol protease</keyword>
<evidence type="ECO:0000256" key="6">
    <source>
        <dbReference type="PROSITE-ProRule" id="PRU00239"/>
    </source>
</evidence>
<evidence type="ECO:0000259" key="8">
    <source>
        <dbReference type="PROSITE" id="PS50203"/>
    </source>
</evidence>
<feature type="active site" evidence="5">
    <location>
        <position position="94"/>
    </location>
</feature>
<evidence type="ECO:0000256" key="1">
    <source>
        <dbReference type="ARBA" id="ARBA00007623"/>
    </source>
</evidence>
<dbReference type="OrthoDB" id="424753at2759"/>
<evidence type="ECO:0000256" key="5">
    <source>
        <dbReference type="PIRSR" id="PIRSR622684-1"/>
    </source>
</evidence>
<gene>
    <name evidence="9" type="ORF">CVT25_009684</name>
</gene>
<feature type="domain" description="Calpain catalytic" evidence="8">
    <location>
        <begin position="1"/>
        <end position="153"/>
    </location>
</feature>
<protein>
    <recommendedName>
        <fullName evidence="8">Calpain catalytic domain-containing protein</fullName>
    </recommendedName>
</protein>
<sequence>ASLEGGYLADAIEDLTGGVATSFQTSDLLSQDKFWHNELQHNELHRRLFGVSLDLDETHSQRTGLEVQGLLPGHAYSVMRVRECRGKRFVIVRNPWGESEWTGAWGDGSKEWTNEWLSALQELDHSFGDDGQFVMEYKDFLTVFSQIDRATIFDPSWSMSWHWLNIPPQPLSRLWVYGDIQFHITINRGTSAVIVLSQMDSRYFRNLQNTEWHLDFVIHKVDNTPLSEPIATSGISLGSRRSVSCELNLQAGEYLVLPRIEAAYSFITRKRNRVLNELTMAWAKVLPHNDQTDDDTQENMAETDIPPIIRQPSFFDTDAQGNEDSSKDGEEEGSEENEKDKNTGGETESYPQVLTPPLFLGLRVYTQNGAVANVRGGAWY</sequence>
<keyword evidence="3" id="KW-0378">Hydrolase</keyword>
<keyword evidence="10" id="KW-1185">Reference proteome</keyword>
<evidence type="ECO:0000256" key="4">
    <source>
        <dbReference type="ARBA" id="ARBA00022807"/>
    </source>
</evidence>
<dbReference type="PANTHER" id="PTHR10183:SF379">
    <property type="entry name" value="CALPAIN-5"/>
    <property type="match status" value="1"/>
</dbReference>
<proteinExistence type="inferred from homology"/>
<dbReference type="PROSITE" id="PS50203">
    <property type="entry name" value="CALPAIN_CAT"/>
    <property type="match status" value="1"/>
</dbReference>
<evidence type="ECO:0000313" key="10">
    <source>
        <dbReference type="Proteomes" id="UP000283269"/>
    </source>
</evidence>
<evidence type="ECO:0000313" key="9">
    <source>
        <dbReference type="EMBL" id="PPQ82897.1"/>
    </source>
</evidence>
<comment type="caution">
    <text evidence="9">The sequence shown here is derived from an EMBL/GenBank/DDBJ whole genome shotgun (WGS) entry which is preliminary data.</text>
</comment>
<dbReference type="STRING" id="93625.A0A409WWM7"/>
<dbReference type="InterPro" id="IPR022684">
    <property type="entry name" value="Calpain_cysteine_protease"/>
</dbReference>
<dbReference type="SUPFAM" id="SSF49758">
    <property type="entry name" value="Calpain large subunit, middle domain (domain III)"/>
    <property type="match status" value="1"/>
</dbReference>
<accession>A0A409WWM7</accession>
<evidence type="ECO:0000256" key="3">
    <source>
        <dbReference type="ARBA" id="ARBA00022801"/>
    </source>
</evidence>
<dbReference type="AlphaFoldDB" id="A0A409WWM7"/>
<dbReference type="InParanoid" id="A0A409WWM7"/>
<organism evidence="9 10">
    <name type="scientific">Psilocybe cyanescens</name>
    <dbReference type="NCBI Taxonomy" id="93625"/>
    <lineage>
        <taxon>Eukaryota</taxon>
        <taxon>Fungi</taxon>
        <taxon>Dikarya</taxon>
        <taxon>Basidiomycota</taxon>
        <taxon>Agaricomycotina</taxon>
        <taxon>Agaricomycetes</taxon>
        <taxon>Agaricomycetidae</taxon>
        <taxon>Agaricales</taxon>
        <taxon>Agaricineae</taxon>
        <taxon>Strophariaceae</taxon>
        <taxon>Psilocybe</taxon>
    </lineage>
</organism>